<evidence type="ECO:0000256" key="2">
    <source>
        <dbReference type="SAM" id="SignalP"/>
    </source>
</evidence>
<dbReference type="Proteomes" id="UP000077266">
    <property type="component" value="Unassembled WGS sequence"/>
</dbReference>
<dbReference type="InParanoid" id="A0A165FW73"/>
<feature type="chain" id="PRO_5007857962" description="Secreted protein" evidence="2">
    <location>
        <begin position="24"/>
        <end position="126"/>
    </location>
</feature>
<organism evidence="3 4">
    <name type="scientific">Exidia glandulosa HHB12029</name>
    <dbReference type="NCBI Taxonomy" id="1314781"/>
    <lineage>
        <taxon>Eukaryota</taxon>
        <taxon>Fungi</taxon>
        <taxon>Dikarya</taxon>
        <taxon>Basidiomycota</taxon>
        <taxon>Agaricomycotina</taxon>
        <taxon>Agaricomycetes</taxon>
        <taxon>Auriculariales</taxon>
        <taxon>Exidiaceae</taxon>
        <taxon>Exidia</taxon>
    </lineage>
</organism>
<evidence type="ECO:0008006" key="5">
    <source>
        <dbReference type="Google" id="ProtNLM"/>
    </source>
</evidence>
<accession>A0A165FW73</accession>
<name>A0A165FW73_EXIGL</name>
<proteinExistence type="predicted"/>
<protein>
    <recommendedName>
        <fullName evidence="5">Secreted protein</fullName>
    </recommendedName>
</protein>
<gene>
    <name evidence="3" type="ORF">EXIGLDRAFT_140817</name>
</gene>
<reference evidence="3 4" key="1">
    <citation type="journal article" date="2016" name="Mol. Biol. Evol.">
        <title>Comparative Genomics of Early-Diverging Mushroom-Forming Fungi Provides Insights into the Origins of Lignocellulose Decay Capabilities.</title>
        <authorList>
            <person name="Nagy L.G."/>
            <person name="Riley R."/>
            <person name="Tritt A."/>
            <person name="Adam C."/>
            <person name="Daum C."/>
            <person name="Floudas D."/>
            <person name="Sun H."/>
            <person name="Yadav J.S."/>
            <person name="Pangilinan J."/>
            <person name="Larsson K.H."/>
            <person name="Matsuura K."/>
            <person name="Barry K."/>
            <person name="Labutti K."/>
            <person name="Kuo R."/>
            <person name="Ohm R.A."/>
            <person name="Bhattacharya S.S."/>
            <person name="Shirouzu T."/>
            <person name="Yoshinaga Y."/>
            <person name="Martin F.M."/>
            <person name="Grigoriev I.V."/>
            <person name="Hibbett D.S."/>
        </authorList>
    </citation>
    <scope>NUCLEOTIDE SEQUENCE [LARGE SCALE GENOMIC DNA]</scope>
    <source>
        <strain evidence="3 4">HHB12029</strain>
    </source>
</reference>
<dbReference type="EMBL" id="KV426068">
    <property type="protein sequence ID" value="KZV89624.1"/>
    <property type="molecule type" value="Genomic_DNA"/>
</dbReference>
<sequence length="126" mass="14161">MPALRPHGCIFLFLVMINTPAAGSDCVWRRFDSPRVSGHYFVLGQDDAVRSRHHTAFPPATATVPGKLALNTQPLQLRRPGCNLVPGTLQLRDATRKKRCQRTHRSPAQHSTSLRATHTKRRIHPQ</sequence>
<evidence type="ECO:0000313" key="4">
    <source>
        <dbReference type="Proteomes" id="UP000077266"/>
    </source>
</evidence>
<keyword evidence="4" id="KW-1185">Reference proteome</keyword>
<feature type="compositionally biased region" description="Basic residues" evidence="1">
    <location>
        <begin position="117"/>
        <end position="126"/>
    </location>
</feature>
<keyword evidence="2" id="KW-0732">Signal</keyword>
<evidence type="ECO:0000256" key="1">
    <source>
        <dbReference type="SAM" id="MobiDB-lite"/>
    </source>
</evidence>
<evidence type="ECO:0000313" key="3">
    <source>
        <dbReference type="EMBL" id="KZV89624.1"/>
    </source>
</evidence>
<dbReference type="AlphaFoldDB" id="A0A165FW73"/>
<feature type="region of interest" description="Disordered" evidence="1">
    <location>
        <begin position="93"/>
        <end position="126"/>
    </location>
</feature>
<feature type="compositionally biased region" description="Basic residues" evidence="1">
    <location>
        <begin position="95"/>
        <end position="107"/>
    </location>
</feature>
<feature type="signal peptide" evidence="2">
    <location>
        <begin position="1"/>
        <end position="23"/>
    </location>
</feature>